<feature type="non-terminal residue" evidence="8">
    <location>
        <position position="1"/>
    </location>
</feature>
<evidence type="ECO:0000256" key="6">
    <source>
        <dbReference type="ARBA" id="ARBA00048336"/>
    </source>
</evidence>
<dbReference type="PROSITE" id="PS50969">
    <property type="entry name" value="FCP1"/>
    <property type="match status" value="1"/>
</dbReference>
<dbReference type="InterPro" id="IPR036412">
    <property type="entry name" value="HAD-like_sf"/>
</dbReference>
<evidence type="ECO:0000259" key="7">
    <source>
        <dbReference type="PROSITE" id="PS50969"/>
    </source>
</evidence>
<reference evidence="8 9" key="1">
    <citation type="journal article" date="2018" name="New Phytol.">
        <title>Phylogenomics of Endogonaceae and evolution of mycorrhizas within Mucoromycota.</title>
        <authorList>
            <person name="Chang Y."/>
            <person name="Desiro A."/>
            <person name="Na H."/>
            <person name="Sandor L."/>
            <person name="Lipzen A."/>
            <person name="Clum A."/>
            <person name="Barry K."/>
            <person name="Grigoriev I.V."/>
            <person name="Martin F.M."/>
            <person name="Stajich J.E."/>
            <person name="Smith M.E."/>
            <person name="Bonito G."/>
            <person name="Spatafora J.W."/>
        </authorList>
    </citation>
    <scope>NUCLEOTIDE SEQUENCE [LARGE SCALE GENOMIC DNA]</scope>
    <source>
        <strain evidence="8 9">GMNB39</strain>
    </source>
</reference>
<accession>A0A432ZY90</accession>
<dbReference type="PANTHER" id="PTHR23081">
    <property type="entry name" value="RNA POLYMERASE II CTD PHOSPHATASE"/>
    <property type="match status" value="1"/>
</dbReference>
<organism evidence="8 9">
    <name type="scientific">Jimgerdemannia flammicorona</name>
    <dbReference type="NCBI Taxonomy" id="994334"/>
    <lineage>
        <taxon>Eukaryota</taxon>
        <taxon>Fungi</taxon>
        <taxon>Fungi incertae sedis</taxon>
        <taxon>Mucoromycota</taxon>
        <taxon>Mucoromycotina</taxon>
        <taxon>Endogonomycetes</taxon>
        <taxon>Endogonales</taxon>
        <taxon>Endogonaceae</taxon>
        <taxon>Jimgerdemannia</taxon>
    </lineage>
</organism>
<dbReference type="EMBL" id="RBNI01030170">
    <property type="protein sequence ID" value="RUO95418.1"/>
    <property type="molecule type" value="Genomic_DNA"/>
</dbReference>
<dbReference type="PANTHER" id="PTHR23081:SF36">
    <property type="entry name" value="RNA POLYMERASE II SUBUNIT A C-TERMINAL DOMAIN PHOSPHATASE"/>
    <property type="match status" value="1"/>
</dbReference>
<dbReference type="InterPro" id="IPR004274">
    <property type="entry name" value="FCP1_dom"/>
</dbReference>
<dbReference type="AlphaFoldDB" id="A0A432ZY90"/>
<evidence type="ECO:0000313" key="9">
    <source>
        <dbReference type="Proteomes" id="UP000268093"/>
    </source>
</evidence>
<dbReference type="SUPFAM" id="SSF56784">
    <property type="entry name" value="HAD-like"/>
    <property type="match status" value="1"/>
</dbReference>
<evidence type="ECO:0000313" key="8">
    <source>
        <dbReference type="EMBL" id="RUO95418.1"/>
    </source>
</evidence>
<dbReference type="CDD" id="cd07521">
    <property type="entry name" value="HAD_FCP1-like"/>
    <property type="match status" value="1"/>
</dbReference>
<evidence type="ECO:0000256" key="5">
    <source>
        <dbReference type="ARBA" id="ARBA00047761"/>
    </source>
</evidence>
<dbReference type="EC" id="3.1.3.16" evidence="2"/>
<dbReference type="GO" id="GO:0005634">
    <property type="term" value="C:nucleus"/>
    <property type="evidence" value="ECO:0007669"/>
    <property type="project" value="UniProtKB-SubCell"/>
</dbReference>
<dbReference type="InterPro" id="IPR023214">
    <property type="entry name" value="HAD_sf"/>
</dbReference>
<comment type="subcellular location">
    <subcellularLocation>
        <location evidence="1">Nucleus</location>
    </subcellularLocation>
</comment>
<evidence type="ECO:0000256" key="2">
    <source>
        <dbReference type="ARBA" id="ARBA00013081"/>
    </source>
</evidence>
<feature type="domain" description="FCP1 homology" evidence="7">
    <location>
        <begin position="23"/>
        <end position="197"/>
    </location>
</feature>
<dbReference type="Pfam" id="PF03031">
    <property type="entry name" value="NIF"/>
    <property type="match status" value="1"/>
</dbReference>
<dbReference type="InterPro" id="IPR039189">
    <property type="entry name" value="Fcp1"/>
</dbReference>
<dbReference type="OrthoDB" id="10249888at2759"/>
<comment type="catalytic activity">
    <reaction evidence="5">
        <text>O-phospho-L-seryl-[protein] + H2O = L-seryl-[protein] + phosphate</text>
        <dbReference type="Rhea" id="RHEA:20629"/>
        <dbReference type="Rhea" id="RHEA-COMP:9863"/>
        <dbReference type="Rhea" id="RHEA-COMP:11604"/>
        <dbReference type="ChEBI" id="CHEBI:15377"/>
        <dbReference type="ChEBI" id="CHEBI:29999"/>
        <dbReference type="ChEBI" id="CHEBI:43474"/>
        <dbReference type="ChEBI" id="CHEBI:83421"/>
        <dbReference type="EC" id="3.1.3.16"/>
    </reaction>
</comment>
<evidence type="ECO:0000256" key="4">
    <source>
        <dbReference type="ARBA" id="ARBA00023242"/>
    </source>
</evidence>
<evidence type="ECO:0000256" key="1">
    <source>
        <dbReference type="ARBA" id="ARBA00004123"/>
    </source>
</evidence>
<evidence type="ECO:0000256" key="3">
    <source>
        <dbReference type="ARBA" id="ARBA00022801"/>
    </source>
</evidence>
<dbReference type="Gene3D" id="3.40.50.1000">
    <property type="entry name" value="HAD superfamily/HAD-like"/>
    <property type="match status" value="1"/>
</dbReference>
<proteinExistence type="predicted"/>
<comment type="caution">
    <text evidence="8">The sequence shown here is derived from an EMBL/GenBank/DDBJ whole genome shotgun (WGS) entry which is preliminary data.</text>
</comment>
<dbReference type="SMART" id="SM00577">
    <property type="entry name" value="CPDc"/>
    <property type="match status" value="1"/>
</dbReference>
<name>A0A432ZY90_9FUNG</name>
<keyword evidence="9" id="KW-1185">Reference proteome</keyword>
<keyword evidence="3" id="KW-0378">Hydrolase</keyword>
<gene>
    <name evidence="8" type="ORF">BC936DRAFT_144094</name>
</gene>
<keyword evidence="4" id="KW-0539">Nucleus</keyword>
<dbReference type="GO" id="GO:0008420">
    <property type="term" value="F:RNA polymerase II CTD heptapeptide repeat phosphatase activity"/>
    <property type="evidence" value="ECO:0007669"/>
    <property type="project" value="InterPro"/>
</dbReference>
<sequence>PHRPQPNSQEAERIEKENTDRLLASRRLSLIVDLDQTIIHATWDPTVEDWMKDEKNVNHPATKVGFWYTASMGGIIDVSPGTVTFSLVMQDIRKFVLPGSPLVYYIKLRPDLRKFLSEVTKLYELHIYTMGTRNYAEAVAKEIDPDKEYFKERILSRDESGSMYDMVQIQRVRRGVENFYFGRILETRLNVATPTSF</sequence>
<protein>
    <recommendedName>
        <fullName evidence="2">protein-serine/threonine phosphatase</fullName>
        <ecNumber evidence="2">3.1.3.16</ecNumber>
    </recommendedName>
</protein>
<dbReference type="Proteomes" id="UP000268093">
    <property type="component" value="Unassembled WGS sequence"/>
</dbReference>
<comment type="catalytic activity">
    <reaction evidence="6">
        <text>O-phospho-L-threonyl-[protein] + H2O = L-threonyl-[protein] + phosphate</text>
        <dbReference type="Rhea" id="RHEA:47004"/>
        <dbReference type="Rhea" id="RHEA-COMP:11060"/>
        <dbReference type="Rhea" id="RHEA-COMP:11605"/>
        <dbReference type="ChEBI" id="CHEBI:15377"/>
        <dbReference type="ChEBI" id="CHEBI:30013"/>
        <dbReference type="ChEBI" id="CHEBI:43474"/>
        <dbReference type="ChEBI" id="CHEBI:61977"/>
        <dbReference type="EC" id="3.1.3.16"/>
    </reaction>
</comment>